<keyword evidence="1" id="KW-0175">Coiled coil</keyword>
<sequence length="275" mass="31814">MSFYLTSISAPFVTTLAASAAASETNTENSPYNLNYTEEQLSTLHTKIDTESSHELADFEWYTEQIDGLKGEFVTNGKGTEETFESLKNEVLSLIKIYNRDVDKGRSGEEQAAKYKKLIISNFKYFINTVAFIKVNLIPKQLNEKLEKINEKTEEIKEKGYSKEYENLINNFNENVQTNTHFRVLSYWLKEAELIKVLYSTIHQESRNDISKEWLLEYLDKQTWIIQGNYLSLKEKEASINQLNEDNKNLSTENADLKEKISNLESALAQKDKEL</sequence>
<accession>A0A6H0V303</accession>
<gene>
    <name evidence="3" type="ORF">GOQ20_01470</name>
</gene>
<evidence type="ECO:0000313" key="4">
    <source>
        <dbReference type="Proteomes" id="UP000503310"/>
    </source>
</evidence>
<keyword evidence="2" id="KW-0732">Signal</keyword>
<feature type="signal peptide" evidence="2">
    <location>
        <begin position="1"/>
        <end position="20"/>
    </location>
</feature>
<protein>
    <submittedName>
        <fullName evidence="3">Uncharacterized protein</fullName>
    </submittedName>
</protein>
<evidence type="ECO:0000256" key="2">
    <source>
        <dbReference type="SAM" id="SignalP"/>
    </source>
</evidence>
<evidence type="ECO:0000256" key="1">
    <source>
        <dbReference type="SAM" id="Coils"/>
    </source>
</evidence>
<dbReference type="AlphaFoldDB" id="A0A6H0V303"/>
<dbReference type="Proteomes" id="UP000503310">
    <property type="component" value="Chromosome"/>
</dbReference>
<proteinExistence type="predicted"/>
<dbReference type="RefSeq" id="WP_167845124.1">
    <property type="nucleotide sequence ID" value="NZ_CP047225.1"/>
</dbReference>
<organism evidence="3 4">
    <name type="scientific">Mycoplasmopsis gallinacea</name>
    <dbReference type="NCBI Taxonomy" id="29556"/>
    <lineage>
        <taxon>Bacteria</taxon>
        <taxon>Bacillati</taxon>
        <taxon>Mycoplasmatota</taxon>
        <taxon>Mycoplasmoidales</taxon>
        <taxon>Metamycoplasmataceae</taxon>
        <taxon>Mycoplasmopsis</taxon>
    </lineage>
</organism>
<dbReference type="EMBL" id="CP047225">
    <property type="protein sequence ID" value="QIW62114.1"/>
    <property type="molecule type" value="Genomic_DNA"/>
</dbReference>
<feature type="chain" id="PRO_5026123536" evidence="2">
    <location>
        <begin position="21"/>
        <end position="275"/>
    </location>
</feature>
<reference evidence="3 4" key="1">
    <citation type="submission" date="2019-12" db="EMBL/GenBank/DDBJ databases">
        <title>Sequencing and analysis of the whole genome of Mycoplasma gallinaceum strain Peacock20181011.</title>
        <authorList>
            <person name="Liu X."/>
            <person name="Qin Z."/>
            <person name="Xu H."/>
        </authorList>
    </citation>
    <scope>NUCLEOTIDE SEQUENCE [LARGE SCALE GENOMIC DNA]</scope>
    <source>
        <strain evidence="3 4">Peacock20181011</strain>
    </source>
</reference>
<name>A0A6H0V303_9BACT</name>
<feature type="coiled-coil region" evidence="1">
    <location>
        <begin position="233"/>
        <end position="274"/>
    </location>
</feature>
<evidence type="ECO:0000313" key="3">
    <source>
        <dbReference type="EMBL" id="QIW62114.1"/>
    </source>
</evidence>